<evidence type="ECO:0000313" key="3">
    <source>
        <dbReference type="EMBL" id="MCD2422657.1"/>
    </source>
</evidence>
<dbReference type="InterPro" id="IPR013785">
    <property type="entry name" value="Aldolase_TIM"/>
</dbReference>
<name>A0ABS8PQU3_9BACT</name>
<evidence type="ECO:0000256" key="2">
    <source>
        <dbReference type="PIRNR" id="PIRNR001365"/>
    </source>
</evidence>
<gene>
    <name evidence="3" type="ORF">LQ567_07790</name>
</gene>
<dbReference type="SMART" id="SM01130">
    <property type="entry name" value="DHDPS"/>
    <property type="match status" value="1"/>
</dbReference>
<dbReference type="Pfam" id="PF00701">
    <property type="entry name" value="DHDPS"/>
    <property type="match status" value="1"/>
</dbReference>
<comment type="caution">
    <text evidence="3">The sequence shown here is derived from an EMBL/GenBank/DDBJ whole genome shotgun (WGS) entry which is preliminary data.</text>
</comment>
<dbReference type="PANTHER" id="PTHR12128:SF67">
    <property type="entry name" value="BLR3884 PROTEIN"/>
    <property type="match status" value="1"/>
</dbReference>
<dbReference type="Gene3D" id="3.20.20.70">
    <property type="entry name" value="Aldolase class I"/>
    <property type="match status" value="1"/>
</dbReference>
<comment type="similarity">
    <text evidence="2">Belongs to the DapA family.</text>
</comment>
<keyword evidence="4" id="KW-1185">Reference proteome</keyword>
<protein>
    <submittedName>
        <fullName evidence="3">Dihydrodipicolinate synthase family protein</fullName>
    </submittedName>
</protein>
<keyword evidence="1 2" id="KW-0456">Lyase</keyword>
<proteinExistence type="inferred from homology"/>
<dbReference type="EMBL" id="JAJNEC010000005">
    <property type="protein sequence ID" value="MCD2422657.1"/>
    <property type="molecule type" value="Genomic_DNA"/>
</dbReference>
<dbReference type="RefSeq" id="WP_231003863.1">
    <property type="nucleotide sequence ID" value="NZ_JAJNEC010000005.1"/>
</dbReference>
<evidence type="ECO:0000313" key="4">
    <source>
        <dbReference type="Proteomes" id="UP001199816"/>
    </source>
</evidence>
<dbReference type="CDD" id="cd00408">
    <property type="entry name" value="DHDPS-like"/>
    <property type="match status" value="1"/>
</dbReference>
<sequence length="313" mass="34611">MKPLKASDIYGTWGTLLLPIAEDESILYESLQEQLKTLIASGVNGIYSNGTAGEFYNQTEAEFDVISGMLADACNQTGMAFQIGCSCTSPKQTLERIKRIRSLKPGAIQVILPDWSTLSPDEVLVFLEGVCNAGAGIGVVLYNPPHAKRVLVPQDYAAIIRKGIPLVGCKTAGGDEDWYAQMRAIPGLSLFVPGHRLASGIRSGAHGAYSNIACLHPVIAQHWYNDMCTDMEKAVQFEERIGVFFKLHIFPLIMERRYPGQAIDKMLAWITGWGNTPLRLRWPYRGVTEAEALLVRERCRALLPEFFETGFNA</sequence>
<organism evidence="3 4">
    <name type="scientific">Niabella pedocola</name>
    <dbReference type="NCBI Taxonomy" id="1752077"/>
    <lineage>
        <taxon>Bacteria</taxon>
        <taxon>Pseudomonadati</taxon>
        <taxon>Bacteroidota</taxon>
        <taxon>Chitinophagia</taxon>
        <taxon>Chitinophagales</taxon>
        <taxon>Chitinophagaceae</taxon>
        <taxon>Niabella</taxon>
    </lineage>
</organism>
<dbReference type="SUPFAM" id="SSF51569">
    <property type="entry name" value="Aldolase"/>
    <property type="match status" value="1"/>
</dbReference>
<dbReference type="PIRSF" id="PIRSF001365">
    <property type="entry name" value="DHDPS"/>
    <property type="match status" value="1"/>
</dbReference>
<evidence type="ECO:0000256" key="1">
    <source>
        <dbReference type="ARBA" id="ARBA00023239"/>
    </source>
</evidence>
<dbReference type="InterPro" id="IPR002220">
    <property type="entry name" value="DapA-like"/>
</dbReference>
<reference evidence="3 4" key="1">
    <citation type="submission" date="2021-11" db="EMBL/GenBank/DDBJ databases">
        <title>Genomic of Niabella pedocola.</title>
        <authorList>
            <person name="Wu T."/>
        </authorList>
    </citation>
    <scope>NUCLEOTIDE SEQUENCE [LARGE SCALE GENOMIC DNA]</scope>
    <source>
        <strain evidence="3 4">JCM 31011</strain>
    </source>
</reference>
<dbReference type="PANTHER" id="PTHR12128">
    <property type="entry name" value="DIHYDRODIPICOLINATE SYNTHASE"/>
    <property type="match status" value="1"/>
</dbReference>
<dbReference type="Proteomes" id="UP001199816">
    <property type="component" value="Unassembled WGS sequence"/>
</dbReference>
<accession>A0ABS8PQU3</accession>